<name>A0A7T0LMR8_9ACTO</name>
<gene>
    <name evidence="6" type="ORF">ID810_03190</name>
</gene>
<dbReference type="PANTHER" id="PTHR10357:SF184">
    <property type="entry name" value="OLIGO-1,6-GLUCOSIDASE 1"/>
    <property type="match status" value="1"/>
</dbReference>
<dbReference type="KEGG" id="arep:ID810_03190"/>
<evidence type="ECO:0000256" key="1">
    <source>
        <dbReference type="ARBA" id="ARBA00008061"/>
    </source>
</evidence>
<accession>A0A7T0LMR8</accession>
<dbReference type="NCBIfam" id="NF008183">
    <property type="entry name" value="PRK10933.1"/>
    <property type="match status" value="1"/>
</dbReference>
<dbReference type="InterPro" id="IPR017853">
    <property type="entry name" value="GH"/>
</dbReference>
<organism evidence="6 7">
    <name type="scientific">Actinomyces respiraculi</name>
    <dbReference type="NCBI Taxonomy" id="2744574"/>
    <lineage>
        <taxon>Bacteria</taxon>
        <taxon>Bacillati</taxon>
        <taxon>Actinomycetota</taxon>
        <taxon>Actinomycetes</taxon>
        <taxon>Actinomycetales</taxon>
        <taxon>Actinomycetaceae</taxon>
        <taxon>Actinomyces</taxon>
    </lineage>
</organism>
<dbReference type="InterPro" id="IPR006047">
    <property type="entry name" value="GH13_cat_dom"/>
</dbReference>
<keyword evidence="2" id="KW-0378">Hydrolase</keyword>
<dbReference type="Gene3D" id="3.90.400.10">
    <property type="entry name" value="Oligo-1,6-glucosidase, Domain 2"/>
    <property type="match status" value="1"/>
</dbReference>
<comment type="similarity">
    <text evidence="1">Belongs to the glycosyl hydrolase 13 family.</text>
</comment>
<evidence type="ECO:0000256" key="2">
    <source>
        <dbReference type="ARBA" id="ARBA00022801"/>
    </source>
</evidence>
<sequence length="669" mass="73778">MSYPALVTSPRHVGQDAEWWRRAVVYQVYPRSFQDTDGDGYGDIPGITRRLDHLDALGVDVVWLSPVYRSPQDDNGYDISDYEDIDPLFGTLEDLDALIAGLHARGMRLVMDLVVNHTSDEHPWFTESRSSTLSPKRDWYIWRPAREVPGLAPGESGTEPTNWGSAFSGSAWQWDEATGEFYLHLFSVKQPDLNWENPEVRAAVYDMMGRWLDRGVDGFRMDVINFISKTYPLADAPRWEGALYGSSFAAVANGPRIHEFLHEMNETVFAPRRRHILTVGETPGVTLADAPLYTDPARGELDMVFQFEHVGLAEGPGGKFDPRPVDMSALKDNLAAWQSALAPAVDDDGRVTGELGWGSSYWDNHDQPRAVSRFGDDDPAWRGISAKTLASVLHLHRGTPYVYQGEEIGQTNTVFTGLDSYRDLESVNHFHERVARGDDPERVLASMMTNSRDNARTPVQWDDGPQAGFTTGTPWIDVTPNYPRVNAAAQVGVPGSVFEHYRALIALRHADDAVALGTFRLLDAGQAASWCVLREHVGADGAREQVLLLASLTREGLALGEGSALRALLAGQGVDLAEWAGAERLLLASLPAEEAPASGVGAPERLEGWDSVVLRRVVASTGVTLDAVPQGRIEVPSDQWEKGARLPSLSLPDGMTSDQILDEDRRDRF</sequence>
<dbReference type="Pfam" id="PF00128">
    <property type="entry name" value="Alpha-amylase"/>
    <property type="match status" value="1"/>
</dbReference>
<evidence type="ECO:0000259" key="5">
    <source>
        <dbReference type="SMART" id="SM00642"/>
    </source>
</evidence>
<dbReference type="SUPFAM" id="SSF51445">
    <property type="entry name" value="(Trans)glycosidases"/>
    <property type="match status" value="1"/>
</dbReference>
<dbReference type="GO" id="GO:0004556">
    <property type="term" value="F:alpha-amylase activity"/>
    <property type="evidence" value="ECO:0007669"/>
    <property type="project" value="TreeGrafter"/>
</dbReference>
<dbReference type="FunFam" id="3.90.400.10:FF:000002">
    <property type="entry name" value="Sucrose isomerase"/>
    <property type="match status" value="1"/>
</dbReference>
<dbReference type="CDD" id="cd11333">
    <property type="entry name" value="AmyAc_SI_OligoGlu_DGase"/>
    <property type="match status" value="1"/>
</dbReference>
<reference evidence="6 7" key="1">
    <citation type="submission" date="2020-11" db="EMBL/GenBank/DDBJ databases">
        <title>Actinomyces sp. ZJ750.</title>
        <authorList>
            <person name="Zhou J."/>
        </authorList>
    </citation>
    <scope>NUCLEOTIDE SEQUENCE [LARGE SCALE GENOMIC DNA]</scope>
    <source>
        <strain evidence="6 7">ZJ750</strain>
    </source>
</reference>
<dbReference type="PANTHER" id="PTHR10357">
    <property type="entry name" value="ALPHA-AMYLASE FAMILY MEMBER"/>
    <property type="match status" value="1"/>
</dbReference>
<dbReference type="AlphaFoldDB" id="A0A7T0LMR8"/>
<dbReference type="Proteomes" id="UP000594637">
    <property type="component" value="Chromosome"/>
</dbReference>
<evidence type="ECO:0000256" key="3">
    <source>
        <dbReference type="ARBA" id="ARBA00023295"/>
    </source>
</evidence>
<proteinExistence type="inferred from homology"/>
<dbReference type="GO" id="GO:0009313">
    <property type="term" value="P:oligosaccharide catabolic process"/>
    <property type="evidence" value="ECO:0007669"/>
    <property type="project" value="TreeGrafter"/>
</dbReference>
<dbReference type="InterPro" id="IPR045857">
    <property type="entry name" value="O16G_dom_2"/>
</dbReference>
<evidence type="ECO:0000313" key="7">
    <source>
        <dbReference type="Proteomes" id="UP000594637"/>
    </source>
</evidence>
<keyword evidence="7" id="KW-1185">Reference proteome</keyword>
<keyword evidence="3" id="KW-0326">Glycosidase</keyword>
<dbReference type="Gene3D" id="3.20.20.80">
    <property type="entry name" value="Glycosidases"/>
    <property type="match status" value="1"/>
</dbReference>
<dbReference type="RefSeq" id="WP_166855186.1">
    <property type="nucleotide sequence ID" value="NZ_CP063989.1"/>
</dbReference>
<dbReference type="SMART" id="SM00642">
    <property type="entry name" value="Aamy"/>
    <property type="match status" value="1"/>
</dbReference>
<protein>
    <submittedName>
        <fullName evidence="6">Alpha-glucosidase</fullName>
    </submittedName>
</protein>
<dbReference type="EMBL" id="CP063989">
    <property type="protein sequence ID" value="QPL05973.1"/>
    <property type="molecule type" value="Genomic_DNA"/>
</dbReference>
<feature type="region of interest" description="Disordered" evidence="4">
    <location>
        <begin position="644"/>
        <end position="669"/>
    </location>
</feature>
<evidence type="ECO:0000313" key="6">
    <source>
        <dbReference type="EMBL" id="QPL05973.1"/>
    </source>
</evidence>
<feature type="domain" description="Glycosyl hydrolase family 13 catalytic" evidence="5">
    <location>
        <begin position="27"/>
        <end position="456"/>
    </location>
</feature>
<evidence type="ECO:0000256" key="4">
    <source>
        <dbReference type="SAM" id="MobiDB-lite"/>
    </source>
</evidence>